<organism evidence="2 3">
    <name type="scientific">Candidatus Jidaibacter acanthamoebae</name>
    <dbReference type="NCBI Taxonomy" id="86105"/>
    <lineage>
        <taxon>Bacteria</taxon>
        <taxon>Pseudomonadati</taxon>
        <taxon>Pseudomonadota</taxon>
        <taxon>Alphaproteobacteria</taxon>
        <taxon>Rickettsiales</taxon>
        <taxon>Candidatus Midichloriaceae</taxon>
        <taxon>Candidatus Jidaibacter</taxon>
    </lineage>
</organism>
<dbReference type="InterPro" id="IPR011990">
    <property type="entry name" value="TPR-like_helical_dom_sf"/>
</dbReference>
<name>A0A0C1MZF3_9RICK</name>
<evidence type="ECO:0000313" key="2">
    <source>
        <dbReference type="EMBL" id="KIE05451.1"/>
    </source>
</evidence>
<dbReference type="Proteomes" id="UP000031258">
    <property type="component" value="Unassembled WGS sequence"/>
</dbReference>
<evidence type="ECO:0000313" key="3">
    <source>
        <dbReference type="Proteomes" id="UP000031258"/>
    </source>
</evidence>
<feature type="region of interest" description="Disordered" evidence="1">
    <location>
        <begin position="497"/>
        <end position="517"/>
    </location>
</feature>
<dbReference type="OrthoDB" id="9817302at2"/>
<dbReference type="AlphaFoldDB" id="A0A0C1MZF3"/>
<keyword evidence="3" id="KW-1185">Reference proteome</keyword>
<comment type="caution">
    <text evidence="2">The sequence shown here is derived from an EMBL/GenBank/DDBJ whole genome shotgun (WGS) entry which is preliminary data.</text>
</comment>
<dbReference type="SUPFAM" id="SSF48452">
    <property type="entry name" value="TPR-like"/>
    <property type="match status" value="1"/>
</dbReference>
<protein>
    <submittedName>
        <fullName evidence="2">Uncharacterized protein</fullName>
    </submittedName>
</protein>
<dbReference type="RefSeq" id="WP_039456170.1">
    <property type="nucleotide sequence ID" value="NZ_JSWE01000094.1"/>
</dbReference>
<dbReference type="Gene3D" id="1.25.40.10">
    <property type="entry name" value="Tetratricopeptide repeat domain"/>
    <property type="match status" value="1"/>
</dbReference>
<proteinExistence type="predicted"/>
<dbReference type="EMBL" id="JSWE01000094">
    <property type="protein sequence ID" value="KIE05451.1"/>
    <property type="molecule type" value="Genomic_DNA"/>
</dbReference>
<sequence>MKRRSEERFIPSSQTLFEAESNKRPKIGEEGRVEVITREQREKTVIRRKKEAEEDKYADLTADLFRNKKYEETVKIASEYLEKNLRSINVGYNCALAYLYLRRFEDCYEQCKKLLAISPLYKKAILLKIISIQESLNSLEQPIYHHYKILFLFNDIADSTILYYRKTLSATYGLSTLFQEVKEKSQEKYINQSMEVIAQALQSEFGLLKRSEKNLLNELEVIRTKITNINIATLLNSDINDETRFKIEEIYSLSYNIINIINSLKLVEKIKNYTLEFKAPVENLILDILDDKNLMNSTGIISKALIRLFTTNPKWFKSCLELCRTDSSRQVVCSYLENEIIDSIGLELLYSDNRRGLKLFCLLFEDDPILGVTIRSFKQIAFPKGYDDPELEYTTDVENVETKPTRTPVSALASTMKLCSFDKGKEVVSKEACNFSELLSEEASKQYGELPELVDDTPDNAGETNTQENSPDLTGANVQAQHTSYADKVRLAKETKNKENVPPKKFTLTQAPDTSGGFRKLVSSTRLNLSILPGSGESKLCQTSRSI</sequence>
<evidence type="ECO:0000256" key="1">
    <source>
        <dbReference type="SAM" id="MobiDB-lite"/>
    </source>
</evidence>
<accession>A0A0C1MZF3</accession>
<reference evidence="2 3" key="1">
    <citation type="submission" date="2014-11" db="EMBL/GenBank/DDBJ databases">
        <title>A Rickettsiales Symbiont of Amoebae With Ancient Features.</title>
        <authorList>
            <person name="Schulz F."/>
            <person name="Martijn J."/>
            <person name="Wascher F."/>
            <person name="Kostanjsek R."/>
            <person name="Ettema T.J."/>
            <person name="Horn M."/>
        </authorList>
    </citation>
    <scope>NUCLEOTIDE SEQUENCE [LARGE SCALE GENOMIC DNA]</scope>
    <source>
        <strain evidence="2 3">UWC36</strain>
    </source>
</reference>
<feature type="compositionally biased region" description="Polar residues" evidence="1">
    <location>
        <begin position="462"/>
        <end position="474"/>
    </location>
</feature>
<feature type="region of interest" description="Disordered" evidence="1">
    <location>
        <begin position="452"/>
        <end position="474"/>
    </location>
</feature>
<gene>
    <name evidence="2" type="ORF">NF27_DR00160</name>
</gene>